<evidence type="ECO:0000313" key="7">
    <source>
        <dbReference type="EMBL" id="KAL0279944.1"/>
    </source>
</evidence>
<evidence type="ECO:0000256" key="3">
    <source>
        <dbReference type="ARBA" id="ARBA00022679"/>
    </source>
</evidence>
<name>A0AAW2ICK5_9NEOP</name>
<sequence>MPWQSDLPTSRRGCSISTPSIEPGERKCSNLKTYPNISALFGVRSPEKSIRQKNGQVAEDAGMDFFVQVLSHHLAQFLNGQSENTTLRSLDNALSSEVRLLLRNLTGIHDTGDPTALLKLPSVYYFLPHLLESPSSLRVGYQLSKGRTGVSVVLGIPSVKREAQSYLLATLRNLIDSMNKRELADTLIVVLIAETDMDYVVHMASQIEVQFSEHVESGLIDVIAPHPSYYPDLNNLKKSFGDSSDRVKWRSKQNLDFAFLMMYCQPKATFYVQLEDDILAKKNFVTTMKSFALEKIAKKDPWFVLVFCQLGFIGKMFRCVELPMLIQFFIMFYNDKPVDWLIDDLLSTKVCGIDFSPKECKKVKSTLWVNYKPSLFQHIGTHSSLKGKVQRLKDKQFGKIALYFPHVNPPATVESAIKSYKHHTLQRAYYGETFFWGLLPQPGDLLTFKFDIPIKVKSFLFRSGNAEYPSDKFFNTTVEALPVAASAINTTNDGYVVVGEFDASGVAKGKVNLGRIKAMRLHCHSDSVNWSILSEIYIEEDKKR</sequence>
<comment type="pathway">
    <text evidence="1">Protein modification; protein glycosylation.</text>
</comment>
<organism evidence="7">
    <name type="scientific">Menopon gallinae</name>
    <name type="common">poultry shaft louse</name>
    <dbReference type="NCBI Taxonomy" id="328185"/>
    <lineage>
        <taxon>Eukaryota</taxon>
        <taxon>Metazoa</taxon>
        <taxon>Ecdysozoa</taxon>
        <taxon>Arthropoda</taxon>
        <taxon>Hexapoda</taxon>
        <taxon>Insecta</taxon>
        <taxon>Pterygota</taxon>
        <taxon>Neoptera</taxon>
        <taxon>Paraneoptera</taxon>
        <taxon>Psocodea</taxon>
        <taxon>Troctomorpha</taxon>
        <taxon>Phthiraptera</taxon>
        <taxon>Amblycera</taxon>
        <taxon>Menoponidae</taxon>
        <taxon>Menopon</taxon>
    </lineage>
</organism>
<keyword evidence="2" id="KW-0328">Glycosyltransferase</keyword>
<dbReference type="GO" id="GO:0006487">
    <property type="term" value="P:protein N-linked glycosylation"/>
    <property type="evidence" value="ECO:0007669"/>
    <property type="project" value="TreeGrafter"/>
</dbReference>
<feature type="domain" description="MGAT4 conserved region" evidence="5">
    <location>
        <begin position="119"/>
        <end position="397"/>
    </location>
</feature>
<evidence type="ECO:0000256" key="1">
    <source>
        <dbReference type="ARBA" id="ARBA00004922"/>
    </source>
</evidence>
<dbReference type="EMBL" id="JARGDH010000001">
    <property type="protein sequence ID" value="KAL0279944.1"/>
    <property type="molecule type" value="Genomic_DNA"/>
</dbReference>
<dbReference type="InterPro" id="IPR057279">
    <property type="entry name" value="MGAT4"/>
</dbReference>
<dbReference type="GO" id="GO:0005783">
    <property type="term" value="C:endoplasmic reticulum"/>
    <property type="evidence" value="ECO:0007669"/>
    <property type="project" value="TreeGrafter"/>
</dbReference>
<dbReference type="PANTHER" id="PTHR12062:SF9">
    <property type="entry name" value="ALPHA-1,3-MANNOSYL-GLYCOPROTEIN 4-BETA-N-ACETYLGLUCOSAMINYLTRANSFERASE A, ISOFORM A"/>
    <property type="match status" value="1"/>
</dbReference>
<proteinExistence type="predicted"/>
<dbReference type="AlphaFoldDB" id="A0AAW2ICK5"/>
<evidence type="ECO:0008006" key="8">
    <source>
        <dbReference type="Google" id="ProtNLM"/>
    </source>
</evidence>
<evidence type="ECO:0000256" key="4">
    <source>
        <dbReference type="SAM" id="MobiDB-lite"/>
    </source>
</evidence>
<dbReference type="GO" id="GO:0005793">
    <property type="term" value="C:endoplasmic reticulum-Golgi intermediate compartment"/>
    <property type="evidence" value="ECO:0007669"/>
    <property type="project" value="TreeGrafter"/>
</dbReference>
<evidence type="ECO:0000256" key="2">
    <source>
        <dbReference type="ARBA" id="ARBA00022676"/>
    </source>
</evidence>
<dbReference type="Pfam" id="PF23524">
    <property type="entry name" value="MGAT4A_C"/>
    <property type="match status" value="1"/>
</dbReference>
<gene>
    <name evidence="7" type="ORF">PYX00_001388</name>
</gene>
<feature type="domain" description="MGAT4 A/B/C C-terminal" evidence="6">
    <location>
        <begin position="411"/>
        <end position="535"/>
    </location>
</feature>
<feature type="region of interest" description="Disordered" evidence="4">
    <location>
        <begin position="1"/>
        <end position="21"/>
    </location>
</feature>
<keyword evidence="3" id="KW-0808">Transferase</keyword>
<dbReference type="GO" id="GO:0005795">
    <property type="term" value="C:Golgi stack"/>
    <property type="evidence" value="ECO:0007669"/>
    <property type="project" value="TreeGrafter"/>
</dbReference>
<accession>A0AAW2ICK5</accession>
<evidence type="ECO:0000259" key="5">
    <source>
        <dbReference type="Pfam" id="PF04666"/>
    </source>
</evidence>
<protein>
    <recommendedName>
        <fullName evidence="8">Alpha-1,3-mannosyl-glycoprotein 4-beta-N-acetylglucosaminyltransferase B</fullName>
    </recommendedName>
</protein>
<comment type="caution">
    <text evidence="7">The sequence shown here is derived from an EMBL/GenBank/DDBJ whole genome shotgun (WGS) entry which is preliminary data.</text>
</comment>
<dbReference type="InterPro" id="IPR056576">
    <property type="entry name" value="MGAT4_A/B/C_C"/>
</dbReference>
<evidence type="ECO:0000259" key="6">
    <source>
        <dbReference type="Pfam" id="PF23524"/>
    </source>
</evidence>
<dbReference type="InterPro" id="IPR006759">
    <property type="entry name" value="Glyco_transf_54"/>
</dbReference>
<reference evidence="7" key="1">
    <citation type="journal article" date="2024" name="Gigascience">
        <title>Chromosome-level genome of the poultry shaft louse Menopon gallinae provides insight into the host-switching and adaptive evolution of parasitic lice.</title>
        <authorList>
            <person name="Xu Y."/>
            <person name="Ma L."/>
            <person name="Liu S."/>
            <person name="Liang Y."/>
            <person name="Liu Q."/>
            <person name="He Z."/>
            <person name="Tian L."/>
            <person name="Duan Y."/>
            <person name="Cai W."/>
            <person name="Li H."/>
            <person name="Song F."/>
        </authorList>
    </citation>
    <scope>NUCLEOTIDE SEQUENCE</scope>
    <source>
        <strain evidence="7">Cailab_2023a</strain>
    </source>
</reference>
<dbReference type="Pfam" id="PF04666">
    <property type="entry name" value="MGAT4_cons"/>
    <property type="match status" value="1"/>
</dbReference>
<dbReference type="PANTHER" id="PTHR12062">
    <property type="entry name" value="N-ACETYLGLUCOSAMINYLTRANSFERASE VI"/>
    <property type="match status" value="1"/>
</dbReference>
<dbReference type="GO" id="GO:0008375">
    <property type="term" value="F:acetylglucosaminyltransferase activity"/>
    <property type="evidence" value="ECO:0007669"/>
    <property type="project" value="TreeGrafter"/>
</dbReference>